<dbReference type="InterPro" id="IPR015010">
    <property type="entry name" value="TERF2IP_Myb"/>
</dbReference>
<evidence type="ECO:0000256" key="9">
    <source>
        <dbReference type="SAM" id="Coils"/>
    </source>
</evidence>
<comment type="subcellular location">
    <subcellularLocation>
        <location evidence="8">Nucleus</location>
    </subcellularLocation>
    <subcellularLocation>
        <location evidence="8">Chromosome</location>
        <location evidence="8">Telomere</location>
    </subcellularLocation>
</comment>
<dbReference type="SUPFAM" id="SSF46689">
    <property type="entry name" value="Homeodomain-like"/>
    <property type="match status" value="2"/>
</dbReference>
<evidence type="ECO:0000256" key="4">
    <source>
        <dbReference type="ARBA" id="ARBA00023015"/>
    </source>
</evidence>
<dbReference type="EMBL" id="JAULSV010000006">
    <property type="protein sequence ID" value="KAK0641285.1"/>
    <property type="molecule type" value="Genomic_DNA"/>
</dbReference>
<dbReference type="GO" id="GO:0042162">
    <property type="term" value="F:telomeric DNA binding"/>
    <property type="evidence" value="ECO:0007669"/>
    <property type="project" value="TreeGrafter"/>
</dbReference>
<dbReference type="CDD" id="cd11655">
    <property type="entry name" value="rap1_myb-like"/>
    <property type="match status" value="2"/>
</dbReference>
<name>A0AA40CK14_9PEZI</name>
<feature type="region of interest" description="Disordered" evidence="10">
    <location>
        <begin position="287"/>
        <end position="367"/>
    </location>
</feature>
<dbReference type="InterPro" id="IPR001357">
    <property type="entry name" value="BRCT_dom"/>
</dbReference>
<dbReference type="InterPro" id="IPR009057">
    <property type="entry name" value="Homeodomain-like_sf"/>
</dbReference>
<dbReference type="PROSITE" id="PS50096">
    <property type="entry name" value="IQ"/>
    <property type="match status" value="1"/>
</dbReference>
<feature type="domain" description="ARID" evidence="11">
    <location>
        <begin position="454"/>
        <end position="537"/>
    </location>
</feature>
<feature type="domain" description="TERF2-interacting telomeric protein 1 Myb" evidence="12">
    <location>
        <begin position="116"/>
        <end position="171"/>
    </location>
</feature>
<evidence type="ECO:0000259" key="11">
    <source>
        <dbReference type="Pfam" id="PF01388"/>
    </source>
</evidence>
<comment type="subunit">
    <text evidence="8">Homodimer.</text>
</comment>
<comment type="function">
    <text evidence="8">Involved in the regulation of telomere length, clustering and has a specific role in telomere position effect (TPE).</text>
</comment>
<organism evidence="15 16">
    <name type="scientific">Cercophora newfieldiana</name>
    <dbReference type="NCBI Taxonomy" id="92897"/>
    <lineage>
        <taxon>Eukaryota</taxon>
        <taxon>Fungi</taxon>
        <taxon>Dikarya</taxon>
        <taxon>Ascomycota</taxon>
        <taxon>Pezizomycotina</taxon>
        <taxon>Sordariomycetes</taxon>
        <taxon>Sordariomycetidae</taxon>
        <taxon>Sordariales</taxon>
        <taxon>Lasiosphaeriaceae</taxon>
        <taxon>Cercophora</taxon>
    </lineage>
</organism>
<evidence type="ECO:0000256" key="8">
    <source>
        <dbReference type="RuleBase" id="RU367107"/>
    </source>
</evidence>
<evidence type="ECO:0000256" key="10">
    <source>
        <dbReference type="SAM" id="MobiDB-lite"/>
    </source>
</evidence>
<dbReference type="Gene3D" id="1.10.150.60">
    <property type="entry name" value="ARID DNA-binding domain"/>
    <property type="match status" value="1"/>
</dbReference>
<dbReference type="GO" id="GO:0010833">
    <property type="term" value="P:telomere maintenance via telomere lengthening"/>
    <property type="evidence" value="ECO:0007669"/>
    <property type="project" value="UniProtKB-UniRule"/>
</dbReference>
<evidence type="ECO:0000259" key="12">
    <source>
        <dbReference type="Pfam" id="PF08914"/>
    </source>
</evidence>
<dbReference type="Pfam" id="PF11626">
    <property type="entry name" value="Rap1_C"/>
    <property type="match status" value="1"/>
</dbReference>
<keyword evidence="6" id="KW-0804">Transcription</keyword>
<keyword evidence="9" id="KW-0175">Coiled coil</keyword>
<sequence>MSAPVVYDNVDNVNGKYLGTLFGGVKFFVHQRVPSRSTLLESIKTNGGKIVQLEKHADVKIADHARKDVPAGFHSWKFIDDSMKAGELLDLGKYKIGNEPRSVGSAQPTKGTKNRFTEEEDRQLADYMLQRVSVQDEYQGQKHFQDFIKESGSSRHTWQSYRDRWVKKVNPELLLEARQQNPAVRAASPPLISDRTTPSVRRTSAAVVSAASEEDSDPVPDLVPREPGRRVKFSEKDDDILRKWVRTMAPDGKGERGNIIYEELEAKYPHHTYQSWRDRWVRRLSREVPEREASGHRRLSTPAGETSSSRSADRDSKQPVPAGRRLPQPAPTKQKSAARSRTQQLAQDAAVVRNGAHQPQPRANNAVRNLELTENLRRGRSAKLIQRVWRGYRDRKKAAELRRERAKLEGERAELEREKAELLTEVKSEPDWIQSEVGAIAPEFVATSEPSTPEQRFWKDYRIYCEMASVQQVPWVKIRGKSVPLWELWHAATKQKLPAEHREWEDIADDLKLDWIADPKIPVQLQVAFEEHLAVFEDSLKDLDGSGDEDLDDEDEYAEDEDVDGVAVPEAEPRSPGLFVSSRSQSALFESSPPITGLKRRFGDAMLSPTVGRSSPSKRRRYEEDEEIPCTPDKPRQTPNLGLRNRLLSTPIRTKPLDSSPQRLPSRVAVEPETQDFQFGLDAEELQDSPSQQLRHEGAQLALRRSKQQVANSGGRPTRSAHTSSPASSSSGEFPSLDKLRSRPKNPPPPLDVDPDSDEYFDPPVRSGSLGGGTRPTRPVQTPVPQALPSTWKKTAQQAVAVQQPSRQSLTPTANPPTHRSPRWSSSATPRQVSQGTRPQISLKKENSVIEHFERLGYQRETILVSLQATTGKRGLAGHVMQSIADGHGIPTNERGVWTDVDDKKLKKIGEVDFAAEASATGREKDKIIWARGSKRKLERKHGQEAYEKRRVYLKGLEKKKAAEVRETTKKMAAGWRVMCTQGSP</sequence>
<keyword evidence="16" id="KW-1185">Reference proteome</keyword>
<evidence type="ECO:0000256" key="3">
    <source>
        <dbReference type="ARBA" id="ARBA00022895"/>
    </source>
</evidence>
<feature type="compositionally biased region" description="Low complexity" evidence="10">
    <location>
        <begin position="717"/>
        <end position="731"/>
    </location>
</feature>
<feature type="compositionally biased region" description="Low complexity" evidence="10">
    <location>
        <begin position="775"/>
        <end position="785"/>
    </location>
</feature>
<feature type="compositionally biased region" description="Polar residues" evidence="10">
    <location>
        <begin position="647"/>
        <end position="663"/>
    </location>
</feature>
<dbReference type="Pfam" id="PF08914">
    <property type="entry name" value="Myb_Rap1"/>
    <property type="match status" value="2"/>
</dbReference>
<dbReference type="InterPro" id="IPR038104">
    <property type="entry name" value="Rap1_C_sf"/>
</dbReference>
<evidence type="ECO:0000313" key="16">
    <source>
        <dbReference type="Proteomes" id="UP001174936"/>
    </source>
</evidence>
<dbReference type="InterPro" id="IPR039595">
    <property type="entry name" value="TE2IP/Rap1"/>
</dbReference>
<dbReference type="InterPro" id="IPR021661">
    <property type="entry name" value="Rap1_C"/>
</dbReference>
<dbReference type="Gene3D" id="1.10.10.2170">
    <property type="match status" value="1"/>
</dbReference>
<evidence type="ECO:0000256" key="6">
    <source>
        <dbReference type="ARBA" id="ARBA00023163"/>
    </source>
</evidence>
<proteinExistence type="inferred from homology"/>
<accession>A0AA40CK14</accession>
<dbReference type="GO" id="GO:0031848">
    <property type="term" value="P:protection from non-homologous end joining at telomere"/>
    <property type="evidence" value="ECO:0007669"/>
    <property type="project" value="TreeGrafter"/>
</dbReference>
<dbReference type="PANTHER" id="PTHR16466:SF6">
    <property type="entry name" value="TELOMERIC REPEAT-BINDING FACTOR 2-INTERACTING PROTEIN 1"/>
    <property type="match status" value="1"/>
</dbReference>
<evidence type="ECO:0000256" key="1">
    <source>
        <dbReference type="ARBA" id="ARBA00010467"/>
    </source>
</evidence>
<feature type="domain" description="TRF2-interacting telomeric protein/Rap1 C-terminal" evidence="13">
    <location>
        <begin position="853"/>
        <end position="955"/>
    </location>
</feature>
<keyword evidence="3 8" id="KW-0779">Telomere</keyword>
<feature type="coiled-coil region" evidence="9">
    <location>
        <begin position="396"/>
        <end position="425"/>
    </location>
</feature>
<dbReference type="InterPro" id="IPR001606">
    <property type="entry name" value="ARID_dom"/>
</dbReference>
<protein>
    <recommendedName>
        <fullName evidence="8">DNA-binding protein RAP1</fullName>
    </recommendedName>
</protein>
<reference evidence="15" key="1">
    <citation type="submission" date="2023-06" db="EMBL/GenBank/DDBJ databases">
        <title>Genome-scale phylogeny and comparative genomics of the fungal order Sordariales.</title>
        <authorList>
            <consortium name="Lawrence Berkeley National Laboratory"/>
            <person name="Hensen N."/>
            <person name="Bonometti L."/>
            <person name="Westerberg I."/>
            <person name="Brannstrom I.O."/>
            <person name="Guillou S."/>
            <person name="Cros-Aarteil S."/>
            <person name="Calhoun S."/>
            <person name="Haridas S."/>
            <person name="Kuo A."/>
            <person name="Mondo S."/>
            <person name="Pangilinan J."/>
            <person name="Riley R."/>
            <person name="Labutti K."/>
            <person name="Andreopoulos B."/>
            <person name="Lipzen A."/>
            <person name="Chen C."/>
            <person name="Yanf M."/>
            <person name="Daum C."/>
            <person name="Ng V."/>
            <person name="Clum A."/>
            <person name="Steindorff A."/>
            <person name="Ohm R."/>
            <person name="Martin F."/>
            <person name="Silar P."/>
            <person name="Natvig D."/>
            <person name="Lalanne C."/>
            <person name="Gautier V."/>
            <person name="Ament-Velasquez S.L."/>
            <person name="Kruys A."/>
            <person name="Hutchinson M.I."/>
            <person name="Powell A.J."/>
            <person name="Barry K."/>
            <person name="Miller A.N."/>
            <person name="Grigoriev I.V."/>
            <person name="Debuchy R."/>
            <person name="Gladieux P."/>
            <person name="Thoren M.H."/>
            <person name="Johannesson H."/>
        </authorList>
    </citation>
    <scope>NUCLEOTIDE SEQUENCE</scope>
    <source>
        <strain evidence="15">SMH2532-1</strain>
    </source>
</reference>
<evidence type="ECO:0000259" key="13">
    <source>
        <dbReference type="Pfam" id="PF11626"/>
    </source>
</evidence>
<feature type="compositionally biased region" description="Polar residues" evidence="10">
    <location>
        <begin position="805"/>
        <end position="840"/>
    </location>
</feature>
<dbReference type="Pfam" id="PF16589">
    <property type="entry name" value="BRCT_2"/>
    <property type="match status" value="1"/>
</dbReference>
<comment type="caution">
    <text evidence="15">The sequence shown here is derived from an EMBL/GenBank/DDBJ whole genome shotgun (WGS) entry which is preliminary data.</text>
</comment>
<evidence type="ECO:0000256" key="5">
    <source>
        <dbReference type="ARBA" id="ARBA00023159"/>
    </source>
</evidence>
<dbReference type="SUPFAM" id="SSF46774">
    <property type="entry name" value="ARID-like"/>
    <property type="match status" value="1"/>
</dbReference>
<dbReference type="InterPro" id="IPR036431">
    <property type="entry name" value="ARID_dom_sf"/>
</dbReference>
<feature type="region of interest" description="Disordered" evidence="10">
    <location>
        <begin position="180"/>
        <end position="231"/>
    </location>
</feature>
<feature type="domain" description="TERF2-interacting telomeric protein 1 Myb" evidence="12">
    <location>
        <begin position="233"/>
        <end position="286"/>
    </location>
</feature>
<evidence type="ECO:0000256" key="7">
    <source>
        <dbReference type="ARBA" id="ARBA00023242"/>
    </source>
</evidence>
<evidence type="ECO:0000313" key="15">
    <source>
        <dbReference type="EMBL" id="KAK0641285.1"/>
    </source>
</evidence>
<feature type="region of interest" description="Disordered" evidence="10">
    <location>
        <begin position="544"/>
        <end position="842"/>
    </location>
</feature>
<feature type="domain" description="BRCT" evidence="14">
    <location>
        <begin position="20"/>
        <end position="94"/>
    </location>
</feature>
<keyword evidence="2 8" id="KW-0158">Chromosome</keyword>
<gene>
    <name evidence="15" type="ORF">B0T16DRAFT_213209</name>
</gene>
<keyword evidence="7 8" id="KW-0539">Nucleus</keyword>
<dbReference type="Pfam" id="PF01388">
    <property type="entry name" value="ARID"/>
    <property type="match status" value="1"/>
</dbReference>
<feature type="compositionally biased region" description="Polar residues" evidence="10">
    <location>
        <begin position="331"/>
        <end position="346"/>
    </location>
</feature>
<dbReference type="PANTHER" id="PTHR16466">
    <property type="entry name" value="TELOMERE REPEAT-BINDING FACTOR 2-INTERACTING PROTEIN 1"/>
    <property type="match status" value="1"/>
</dbReference>
<dbReference type="AlphaFoldDB" id="A0AA40CK14"/>
<keyword evidence="4" id="KW-0805">Transcription regulation</keyword>
<dbReference type="Proteomes" id="UP001174936">
    <property type="component" value="Unassembled WGS sequence"/>
</dbReference>
<comment type="similarity">
    <text evidence="1 8">Belongs to the RAP1 family.</text>
</comment>
<dbReference type="Gene3D" id="1.10.10.60">
    <property type="entry name" value="Homeodomain-like"/>
    <property type="match status" value="2"/>
</dbReference>
<keyword evidence="5" id="KW-0010">Activator</keyword>
<evidence type="ECO:0000259" key="14">
    <source>
        <dbReference type="Pfam" id="PF16589"/>
    </source>
</evidence>
<feature type="compositionally biased region" description="Acidic residues" evidence="10">
    <location>
        <begin position="545"/>
        <end position="564"/>
    </location>
</feature>
<evidence type="ECO:0000256" key="2">
    <source>
        <dbReference type="ARBA" id="ARBA00022454"/>
    </source>
</evidence>
<dbReference type="GO" id="GO:0070187">
    <property type="term" value="C:shelterin complex"/>
    <property type="evidence" value="ECO:0007669"/>
    <property type="project" value="TreeGrafter"/>
</dbReference>